<reference evidence="2" key="1">
    <citation type="journal article" date="2020" name="Nature">
        <title>Giant virus diversity and host interactions through global metagenomics.</title>
        <authorList>
            <person name="Schulz F."/>
            <person name="Roux S."/>
            <person name="Paez-Espino D."/>
            <person name="Jungbluth S."/>
            <person name="Walsh D.A."/>
            <person name="Denef V.J."/>
            <person name="McMahon K.D."/>
            <person name="Konstantinidis K.T."/>
            <person name="Eloe-Fadrosh E.A."/>
            <person name="Kyrpides N.C."/>
            <person name="Woyke T."/>
        </authorList>
    </citation>
    <scope>NUCLEOTIDE SEQUENCE</scope>
    <source>
        <strain evidence="2">GVMAG-M-3300021425-14</strain>
    </source>
</reference>
<dbReference type="AlphaFoldDB" id="A0A6C0CN78"/>
<feature type="transmembrane region" description="Helical" evidence="1">
    <location>
        <begin position="7"/>
        <end position="26"/>
    </location>
</feature>
<evidence type="ECO:0000256" key="1">
    <source>
        <dbReference type="SAM" id="Phobius"/>
    </source>
</evidence>
<dbReference type="EMBL" id="MN739461">
    <property type="protein sequence ID" value="QHT05921.1"/>
    <property type="molecule type" value="Genomic_DNA"/>
</dbReference>
<accession>A0A6C0CN78</accession>
<evidence type="ECO:0000313" key="2">
    <source>
        <dbReference type="EMBL" id="QHT05921.1"/>
    </source>
</evidence>
<organism evidence="2">
    <name type="scientific">viral metagenome</name>
    <dbReference type="NCBI Taxonomy" id="1070528"/>
    <lineage>
        <taxon>unclassified sequences</taxon>
        <taxon>metagenomes</taxon>
        <taxon>organismal metagenomes</taxon>
    </lineage>
</organism>
<name>A0A6C0CN78_9ZZZZ</name>
<keyword evidence="1" id="KW-0472">Membrane</keyword>
<sequence length="213" mass="23512">MQTQMKNTIYILTLGVITQIIFWSFVSSLVGAETIRGLKSEIRNLKNEGIPCKEGTNKTNCICPNTECLKFIEKTGDCHPIDCMKWDKYNSKCKPAGKDFTAPLILQSIPLTGIFGSGFGNMGRWDIFGIYMGTVFGGCFLACVATCLQLCSQTEADFENKSAGKCMHSCISCLLSVAVLILWIYGIIVIANKEIKAPYKDWEGNDIMCKLVG</sequence>
<keyword evidence="1" id="KW-1133">Transmembrane helix</keyword>
<feature type="transmembrane region" description="Helical" evidence="1">
    <location>
        <begin position="169"/>
        <end position="191"/>
    </location>
</feature>
<feature type="transmembrane region" description="Helical" evidence="1">
    <location>
        <begin position="127"/>
        <end position="148"/>
    </location>
</feature>
<proteinExistence type="predicted"/>
<keyword evidence="1" id="KW-0812">Transmembrane</keyword>
<protein>
    <submittedName>
        <fullName evidence="2">Uncharacterized protein</fullName>
    </submittedName>
</protein>